<dbReference type="InterPro" id="IPR036152">
    <property type="entry name" value="Asp/glu_Ase-like_sf"/>
</dbReference>
<dbReference type="PROSITE" id="PS51732">
    <property type="entry name" value="ASN_GLN_ASE_3"/>
    <property type="match status" value="1"/>
</dbReference>
<dbReference type="RefSeq" id="WP_346757583.1">
    <property type="nucleotide sequence ID" value="NZ_JAUJEB010000001.1"/>
</dbReference>
<evidence type="ECO:0000259" key="7">
    <source>
        <dbReference type="Pfam" id="PF17763"/>
    </source>
</evidence>
<feature type="domain" description="L-asparaginase N-terminal" evidence="6">
    <location>
        <begin position="19"/>
        <end position="208"/>
    </location>
</feature>
<keyword evidence="3" id="KW-0378">Hydrolase</keyword>
<protein>
    <recommendedName>
        <fullName evidence="2">asparaginase</fullName>
        <ecNumber evidence="2">3.5.1.1</ecNumber>
    </recommendedName>
</protein>
<feature type="active site" evidence="5">
    <location>
        <position position="102"/>
    </location>
</feature>
<dbReference type="NCBIfam" id="TIGR00519">
    <property type="entry name" value="asnASE_I"/>
    <property type="match status" value="1"/>
</dbReference>
<dbReference type="PANTHER" id="PTHR11707:SF28">
    <property type="entry name" value="60 KDA LYSOPHOSPHOLIPASE"/>
    <property type="match status" value="1"/>
</dbReference>
<dbReference type="PROSITE" id="PS00144">
    <property type="entry name" value="ASN_GLN_ASE_1"/>
    <property type="match status" value="1"/>
</dbReference>
<feature type="active site" evidence="4">
    <location>
        <position position="27"/>
    </location>
</feature>
<dbReference type="EC" id="3.5.1.1" evidence="2"/>
<evidence type="ECO:0000313" key="8">
    <source>
        <dbReference type="EMBL" id="MDN5212261.1"/>
    </source>
</evidence>
<dbReference type="InterPro" id="IPR040919">
    <property type="entry name" value="Asparaginase_C"/>
</dbReference>
<dbReference type="Pfam" id="PF17763">
    <property type="entry name" value="Asparaginase_C"/>
    <property type="match status" value="1"/>
</dbReference>
<keyword evidence="9" id="KW-1185">Reference proteome</keyword>
<dbReference type="Gene3D" id="3.40.50.40">
    <property type="match status" value="1"/>
</dbReference>
<sequence length="353" mass="39006">MKYKIVKFQNRKDSPNASILVIYTGGTIGMLYDESGSLVPFNFGHIMDRISYLKGFEINITVISFPEPIDSSSINLEHWNDLAYIIYQNYDTYDGFVILHGTDTMAYSASALSFILEGLNKPVIFTGAQLPIGAARSDARENLITALDIASSHVDGKPVVSEVCIYFSYLLLRGNRSKKVESAHFNAFESENYPPLAKAGVEIEYNYSSMSTPKKNAALTYKKILDTNVAIMKMFPGMTPGVVESILSIKGLKGVVLETFGSGNVTADEWFGNYLKKAVENNIILFNVSQCTGGRVMQGRYQTSKMLENIGVVSGSDITTEAAITKMMYLLSNEDSIEKVKKRLKIPLCGEMS</sequence>
<reference evidence="8" key="1">
    <citation type="submission" date="2023-06" db="EMBL/GenBank/DDBJ databases">
        <title>Genomic of Agaribacillus aureum.</title>
        <authorList>
            <person name="Wang G."/>
        </authorList>
    </citation>
    <scope>NUCLEOTIDE SEQUENCE</scope>
    <source>
        <strain evidence="8">BMA12</strain>
    </source>
</reference>
<evidence type="ECO:0000256" key="4">
    <source>
        <dbReference type="PROSITE-ProRule" id="PRU10099"/>
    </source>
</evidence>
<dbReference type="EMBL" id="JAUJEB010000001">
    <property type="protein sequence ID" value="MDN5212261.1"/>
    <property type="molecule type" value="Genomic_DNA"/>
</dbReference>
<dbReference type="SUPFAM" id="SSF53774">
    <property type="entry name" value="Glutaminase/Asparaginase"/>
    <property type="match status" value="1"/>
</dbReference>
<dbReference type="SFLD" id="SFLDS00057">
    <property type="entry name" value="Glutaminase/Asparaginase"/>
    <property type="match status" value="1"/>
</dbReference>
<accession>A0ABT8L5D1</accession>
<dbReference type="InterPro" id="IPR006034">
    <property type="entry name" value="Asparaginase/glutaminase-like"/>
</dbReference>
<dbReference type="CDD" id="cd08963">
    <property type="entry name" value="L-asparaginase_I"/>
    <property type="match status" value="1"/>
</dbReference>
<gene>
    <name evidence="8" type="ORF">QQ020_09385</name>
</gene>
<dbReference type="InterPro" id="IPR041725">
    <property type="entry name" value="L-asparaginase_I"/>
</dbReference>
<evidence type="ECO:0000256" key="2">
    <source>
        <dbReference type="ARBA" id="ARBA00012920"/>
    </source>
</evidence>
<proteinExistence type="inferred from homology"/>
<evidence type="ECO:0000256" key="3">
    <source>
        <dbReference type="ARBA" id="ARBA00022801"/>
    </source>
</evidence>
<dbReference type="PROSITE" id="PS00917">
    <property type="entry name" value="ASN_GLN_ASE_2"/>
    <property type="match status" value="1"/>
</dbReference>
<dbReference type="InterPro" id="IPR020827">
    <property type="entry name" value="Asparaginase/glutaminase_AS1"/>
</dbReference>
<evidence type="ECO:0000259" key="6">
    <source>
        <dbReference type="Pfam" id="PF00710"/>
    </source>
</evidence>
<evidence type="ECO:0000313" key="9">
    <source>
        <dbReference type="Proteomes" id="UP001172083"/>
    </source>
</evidence>
<name>A0ABT8L5D1_9BACT</name>
<comment type="similarity">
    <text evidence="1">Belongs to the asparaginase 1 family.</text>
</comment>
<comment type="caution">
    <text evidence="8">The sequence shown here is derived from an EMBL/GenBank/DDBJ whole genome shotgun (WGS) entry which is preliminary data.</text>
</comment>
<dbReference type="PIRSF" id="PIRSF500176">
    <property type="entry name" value="L_ASNase"/>
    <property type="match status" value="1"/>
</dbReference>
<organism evidence="8 9">
    <name type="scientific">Agaribacillus aureus</name>
    <dbReference type="NCBI Taxonomy" id="3051825"/>
    <lineage>
        <taxon>Bacteria</taxon>
        <taxon>Pseudomonadati</taxon>
        <taxon>Bacteroidota</taxon>
        <taxon>Cytophagia</taxon>
        <taxon>Cytophagales</taxon>
        <taxon>Splendidivirgaceae</taxon>
        <taxon>Agaribacillus</taxon>
    </lineage>
</organism>
<dbReference type="InterPro" id="IPR006033">
    <property type="entry name" value="AsnA_fam"/>
</dbReference>
<evidence type="ECO:0000256" key="1">
    <source>
        <dbReference type="ARBA" id="ARBA00010518"/>
    </source>
</evidence>
<feature type="domain" description="Asparaginase/glutaminase C-terminal" evidence="7">
    <location>
        <begin position="228"/>
        <end position="342"/>
    </location>
</feature>
<dbReference type="SMART" id="SM00870">
    <property type="entry name" value="Asparaginase"/>
    <property type="match status" value="1"/>
</dbReference>
<dbReference type="InterPro" id="IPR037152">
    <property type="entry name" value="L-asparaginase_N_sf"/>
</dbReference>
<dbReference type="Gene3D" id="3.40.50.1170">
    <property type="entry name" value="L-asparaginase, N-terminal domain"/>
    <property type="match status" value="1"/>
</dbReference>
<dbReference type="PIRSF" id="PIRSF001220">
    <property type="entry name" value="L-ASNase_gatD"/>
    <property type="match status" value="1"/>
</dbReference>
<evidence type="ECO:0000256" key="5">
    <source>
        <dbReference type="PROSITE-ProRule" id="PRU10100"/>
    </source>
</evidence>
<dbReference type="Proteomes" id="UP001172083">
    <property type="component" value="Unassembled WGS sequence"/>
</dbReference>
<dbReference type="InterPro" id="IPR027475">
    <property type="entry name" value="Asparaginase/glutaminase_AS2"/>
</dbReference>
<dbReference type="Pfam" id="PF00710">
    <property type="entry name" value="Asparaginase"/>
    <property type="match status" value="1"/>
</dbReference>
<dbReference type="InterPro" id="IPR027473">
    <property type="entry name" value="L-asparaginase_C"/>
</dbReference>
<dbReference type="PRINTS" id="PR00139">
    <property type="entry name" value="ASNGLNASE"/>
</dbReference>
<dbReference type="InterPro" id="IPR027474">
    <property type="entry name" value="L-asparaginase_N"/>
</dbReference>
<dbReference type="PANTHER" id="PTHR11707">
    <property type="entry name" value="L-ASPARAGINASE"/>
    <property type="match status" value="1"/>
</dbReference>